<reference evidence="10" key="3">
    <citation type="submission" date="2023-03" db="EMBL/GenBank/DDBJ databases">
        <title>Aeromonas caviae strain AC1520.</title>
        <authorList>
            <person name="Xie T."/>
            <person name="Zhang Q."/>
            <person name="Deng J."/>
            <person name="Li X."/>
        </authorList>
    </citation>
    <scope>NUCLEOTIDE SEQUENCE</scope>
    <source>
        <strain evidence="10">AC1520</strain>
    </source>
</reference>
<proteinExistence type="inferred from homology"/>
<dbReference type="AlphaFoldDB" id="A0A2X4NEQ1"/>
<dbReference type="SUPFAM" id="SSF51161">
    <property type="entry name" value="Trimeric LpxA-like enzymes"/>
    <property type="match status" value="1"/>
</dbReference>
<dbReference type="SMART" id="SM01266">
    <property type="entry name" value="Mac"/>
    <property type="match status" value="1"/>
</dbReference>
<gene>
    <name evidence="7" type="ORF">KAM343_01170</name>
    <name evidence="8" type="ORF">KAM351_05180</name>
    <name evidence="9" type="ORF">N5I07_19275</name>
    <name evidence="10" type="ORF">P5S46_02375</name>
</gene>
<organism evidence="9 11">
    <name type="scientific">Aeromonas caviae</name>
    <name type="common">Aeromonas punctata</name>
    <dbReference type="NCBI Taxonomy" id="648"/>
    <lineage>
        <taxon>Bacteria</taxon>
        <taxon>Pseudomonadati</taxon>
        <taxon>Pseudomonadota</taxon>
        <taxon>Gammaproteobacteria</taxon>
        <taxon>Aeromonadales</taxon>
        <taxon>Aeromonadaceae</taxon>
        <taxon>Aeromonas</taxon>
    </lineage>
</organism>
<evidence type="ECO:0000256" key="2">
    <source>
        <dbReference type="ARBA" id="ARBA00022679"/>
    </source>
</evidence>
<evidence type="ECO:0000256" key="1">
    <source>
        <dbReference type="ARBA" id="ARBA00007274"/>
    </source>
</evidence>
<evidence type="ECO:0000313" key="11">
    <source>
        <dbReference type="Proteomes" id="UP001160758"/>
    </source>
</evidence>
<dbReference type="InterPro" id="IPR024688">
    <property type="entry name" value="Mac_dom"/>
</dbReference>
<dbReference type="EMBL" id="CP120942">
    <property type="protein sequence ID" value="WFF98474.1"/>
    <property type="molecule type" value="Genomic_DNA"/>
</dbReference>
<reference evidence="7" key="1">
    <citation type="submission" date="2021-07" db="EMBL/GenBank/DDBJ databases">
        <title>Draft genome sequence of carbapenem-resistant Aeromonas spp. in Japan.</title>
        <authorList>
            <person name="Maehana S."/>
            <person name="Suzuki M."/>
            <person name="Kitasato H."/>
        </authorList>
    </citation>
    <scope>NUCLEOTIDE SEQUENCE</scope>
    <source>
        <strain evidence="7">KAM343</strain>
        <strain evidence="8">KAM351</strain>
    </source>
</reference>
<keyword evidence="4 5" id="KW-0012">Acyltransferase</keyword>
<dbReference type="InterPro" id="IPR018357">
    <property type="entry name" value="Hexapep_transf_CS"/>
</dbReference>
<keyword evidence="3" id="KW-0677">Repeat</keyword>
<dbReference type="Proteomes" id="UP001218423">
    <property type="component" value="Chromosome"/>
</dbReference>
<dbReference type="CDD" id="cd03357">
    <property type="entry name" value="LbH_MAT_GAT"/>
    <property type="match status" value="1"/>
</dbReference>
<evidence type="ECO:0000256" key="3">
    <source>
        <dbReference type="ARBA" id="ARBA00022737"/>
    </source>
</evidence>
<evidence type="ECO:0000313" key="7">
    <source>
        <dbReference type="EMBL" id="GJA39321.1"/>
    </source>
</evidence>
<dbReference type="EC" id="2.3.1.-" evidence="5"/>
<evidence type="ECO:0000256" key="4">
    <source>
        <dbReference type="ARBA" id="ARBA00023315"/>
    </source>
</evidence>
<evidence type="ECO:0000256" key="5">
    <source>
        <dbReference type="RuleBase" id="RU367021"/>
    </source>
</evidence>
<dbReference type="Pfam" id="PF00132">
    <property type="entry name" value="Hexapep"/>
    <property type="match status" value="1"/>
</dbReference>
<dbReference type="FunFam" id="2.160.10.10:FF:000008">
    <property type="entry name" value="Maltose O-acetyltransferase"/>
    <property type="match status" value="1"/>
</dbReference>
<dbReference type="GO" id="GO:0008870">
    <property type="term" value="F:galactoside O-acetyltransferase activity"/>
    <property type="evidence" value="ECO:0007669"/>
    <property type="project" value="TreeGrafter"/>
</dbReference>
<accession>A0A2X4NEQ1</accession>
<dbReference type="Proteomes" id="UP000886939">
    <property type="component" value="Unassembled WGS sequence"/>
</dbReference>
<evidence type="ECO:0000313" key="9">
    <source>
        <dbReference type="EMBL" id="MDH1899663.1"/>
    </source>
</evidence>
<dbReference type="InterPro" id="IPR011004">
    <property type="entry name" value="Trimer_LpxA-like_sf"/>
</dbReference>
<dbReference type="EMBL" id="BPNI01000001">
    <property type="protein sequence ID" value="GJA39321.1"/>
    <property type="molecule type" value="Genomic_DNA"/>
</dbReference>
<dbReference type="Pfam" id="PF12464">
    <property type="entry name" value="Mac"/>
    <property type="match status" value="1"/>
</dbReference>
<evidence type="ECO:0000313" key="8">
    <source>
        <dbReference type="EMBL" id="GJA61907.1"/>
    </source>
</evidence>
<dbReference type="EMBL" id="BPNN01000004">
    <property type="protein sequence ID" value="GJA61907.1"/>
    <property type="molecule type" value="Genomic_DNA"/>
</dbReference>
<dbReference type="InterPro" id="IPR001451">
    <property type="entry name" value="Hexapep"/>
</dbReference>
<dbReference type="PANTHER" id="PTHR43017">
    <property type="entry name" value="GALACTOSIDE O-ACETYLTRANSFERASE"/>
    <property type="match status" value="1"/>
</dbReference>
<dbReference type="OrthoDB" id="9815592at2"/>
<dbReference type="PROSITE" id="PS00101">
    <property type="entry name" value="HEXAPEP_TRANSFERASES"/>
    <property type="match status" value="1"/>
</dbReference>
<dbReference type="GeneID" id="48820849"/>
<evidence type="ECO:0000313" key="10">
    <source>
        <dbReference type="EMBL" id="WFF98474.1"/>
    </source>
</evidence>
<dbReference type="InterPro" id="IPR039369">
    <property type="entry name" value="LacA-like"/>
</dbReference>
<sequence>MTDATTVQRPAVRGPEWQKMVAGAPYDAGDPELRAAREQCRALLGELNRERTDAPGWDERLTRLLGGRAERCFITPPFFCDYGANIFVGENFYANFNCTILDVCEVHIGDNVLLAPGVQIYTATHPVAVAPRIKGVEFGKPVRIGNNVWIGGSVVICPGVTIGDNSVIGAGSVVTRDIPAGVVAVGNPCRVLRPMTAEELAPGEPG</sequence>
<reference evidence="9" key="2">
    <citation type="submission" date="2022-09" db="EMBL/GenBank/DDBJ databases">
        <title>Intensive care unit water sources are persistently colonized with multi-drug resistant bacteria and are the site of extensive horizontal gene transfer of antibiotic resistance genes.</title>
        <authorList>
            <person name="Diorio-Toth L."/>
        </authorList>
    </citation>
    <scope>NUCLEOTIDE SEQUENCE</scope>
    <source>
        <strain evidence="9">GD03796</strain>
    </source>
</reference>
<evidence type="ECO:0000259" key="6">
    <source>
        <dbReference type="SMART" id="SM01266"/>
    </source>
</evidence>
<dbReference type="EMBL" id="JAOCFT010000001">
    <property type="protein sequence ID" value="MDH1899663.1"/>
    <property type="molecule type" value="Genomic_DNA"/>
</dbReference>
<dbReference type="RefSeq" id="WP_029314833.1">
    <property type="nucleotide sequence ID" value="NZ_AP022013.1"/>
</dbReference>
<name>A0A2X4NEQ1_AERCA</name>
<dbReference type="PANTHER" id="PTHR43017:SF1">
    <property type="entry name" value="ACETYLTRANSFERASE YJL218W-RELATED"/>
    <property type="match status" value="1"/>
</dbReference>
<feature type="domain" description="Maltose/galactoside acetyltransferase" evidence="6">
    <location>
        <begin position="17"/>
        <end position="70"/>
    </location>
</feature>
<dbReference type="Proteomes" id="UP000886934">
    <property type="component" value="Unassembled WGS sequence"/>
</dbReference>
<comment type="similarity">
    <text evidence="1 5">Belongs to the transferase hexapeptide repeat family.</text>
</comment>
<protein>
    <recommendedName>
        <fullName evidence="5">Acetyltransferase</fullName>
        <ecNumber evidence="5">2.3.1.-</ecNumber>
    </recommendedName>
</protein>
<dbReference type="Gene3D" id="2.160.10.10">
    <property type="entry name" value="Hexapeptide repeat proteins"/>
    <property type="match status" value="1"/>
</dbReference>
<dbReference type="Proteomes" id="UP001160758">
    <property type="component" value="Unassembled WGS sequence"/>
</dbReference>
<keyword evidence="2 5" id="KW-0808">Transferase</keyword>